<reference evidence="1 2" key="1">
    <citation type="journal article" date="2016" name="Mol. Biol. Evol.">
        <title>Comparative Genomics of Early-Diverging Mushroom-Forming Fungi Provides Insights into the Origins of Lignocellulose Decay Capabilities.</title>
        <authorList>
            <person name="Nagy L.G."/>
            <person name="Riley R."/>
            <person name="Tritt A."/>
            <person name="Adam C."/>
            <person name="Daum C."/>
            <person name="Floudas D."/>
            <person name="Sun H."/>
            <person name="Yadav J.S."/>
            <person name="Pangilinan J."/>
            <person name="Larsson K.H."/>
            <person name="Matsuura K."/>
            <person name="Barry K."/>
            <person name="Labutti K."/>
            <person name="Kuo R."/>
            <person name="Ohm R.A."/>
            <person name="Bhattacharya S.S."/>
            <person name="Shirouzu T."/>
            <person name="Yoshinaga Y."/>
            <person name="Martin F.M."/>
            <person name="Grigoriev I.V."/>
            <person name="Hibbett D.S."/>
        </authorList>
    </citation>
    <scope>NUCLEOTIDE SEQUENCE [LARGE SCALE GENOMIC DNA]</scope>
    <source>
        <strain evidence="1 2">TUFC12733</strain>
    </source>
</reference>
<gene>
    <name evidence="1" type="ORF">CALVIDRAFT_543180</name>
</gene>
<dbReference type="AlphaFoldDB" id="A0A167FVZ7"/>
<sequence>MDNDRHVWLHNKRMVSLIPGPPPFPTSHLCYILAPCPDFPGSAAGAVCKCSE</sequence>
<accession>A0A167FVZ7</accession>
<dbReference type="Proteomes" id="UP000076738">
    <property type="component" value="Unassembled WGS sequence"/>
</dbReference>
<evidence type="ECO:0000313" key="2">
    <source>
        <dbReference type="Proteomes" id="UP000076738"/>
    </source>
</evidence>
<organism evidence="1 2">
    <name type="scientific">Calocera viscosa (strain TUFC12733)</name>
    <dbReference type="NCBI Taxonomy" id="1330018"/>
    <lineage>
        <taxon>Eukaryota</taxon>
        <taxon>Fungi</taxon>
        <taxon>Dikarya</taxon>
        <taxon>Basidiomycota</taxon>
        <taxon>Agaricomycotina</taxon>
        <taxon>Dacrymycetes</taxon>
        <taxon>Dacrymycetales</taxon>
        <taxon>Dacrymycetaceae</taxon>
        <taxon>Calocera</taxon>
    </lineage>
</organism>
<name>A0A167FVZ7_CALVF</name>
<dbReference type="EMBL" id="KV417360">
    <property type="protein sequence ID" value="KZO89903.1"/>
    <property type="molecule type" value="Genomic_DNA"/>
</dbReference>
<protein>
    <submittedName>
        <fullName evidence="1">Uncharacterized protein</fullName>
    </submittedName>
</protein>
<proteinExistence type="predicted"/>
<keyword evidence="2" id="KW-1185">Reference proteome</keyword>
<evidence type="ECO:0000313" key="1">
    <source>
        <dbReference type="EMBL" id="KZO89903.1"/>
    </source>
</evidence>